<dbReference type="InterPro" id="IPR036259">
    <property type="entry name" value="MFS_trans_sf"/>
</dbReference>
<dbReference type="FunFam" id="1.20.1250.20:FF:000003">
    <property type="entry name" value="Solute carrier family 17 member 3"/>
    <property type="match status" value="1"/>
</dbReference>
<accession>A0A7R9CH86</accession>
<evidence type="ECO:0000313" key="9">
    <source>
        <dbReference type="EMBL" id="CAD7394659.1"/>
    </source>
</evidence>
<dbReference type="InterPro" id="IPR050382">
    <property type="entry name" value="MFS_Na/Anion_cotransporter"/>
</dbReference>
<dbReference type="SUPFAM" id="SSF103473">
    <property type="entry name" value="MFS general substrate transporter"/>
    <property type="match status" value="1"/>
</dbReference>
<evidence type="ECO:0000256" key="7">
    <source>
        <dbReference type="SAM" id="MobiDB-lite"/>
    </source>
</evidence>
<feature type="transmembrane region" description="Helical" evidence="8">
    <location>
        <begin position="245"/>
        <end position="264"/>
    </location>
</feature>
<reference evidence="9" key="1">
    <citation type="submission" date="2020-11" db="EMBL/GenBank/DDBJ databases">
        <authorList>
            <person name="Tran Van P."/>
        </authorList>
    </citation>
    <scope>NUCLEOTIDE SEQUENCE</scope>
</reference>
<evidence type="ECO:0000256" key="6">
    <source>
        <dbReference type="ARBA" id="ARBA00023136"/>
    </source>
</evidence>
<dbReference type="AlphaFoldDB" id="A0A7R9CH86"/>
<name>A0A7R9CH86_TIMCR</name>
<dbReference type="EMBL" id="OC317033">
    <property type="protein sequence ID" value="CAD7394659.1"/>
    <property type="molecule type" value="Genomic_DNA"/>
</dbReference>
<dbReference type="GO" id="GO:0015293">
    <property type="term" value="F:symporter activity"/>
    <property type="evidence" value="ECO:0007669"/>
    <property type="project" value="UniProtKB-KW"/>
</dbReference>
<feature type="transmembrane region" description="Helical" evidence="8">
    <location>
        <begin position="405"/>
        <end position="424"/>
    </location>
</feature>
<evidence type="ECO:0000256" key="5">
    <source>
        <dbReference type="ARBA" id="ARBA00022989"/>
    </source>
</evidence>
<evidence type="ECO:0000256" key="4">
    <source>
        <dbReference type="ARBA" id="ARBA00022847"/>
    </source>
</evidence>
<evidence type="ECO:0000256" key="3">
    <source>
        <dbReference type="ARBA" id="ARBA00022692"/>
    </source>
</evidence>
<feature type="transmembrane region" description="Helical" evidence="8">
    <location>
        <begin position="436"/>
        <end position="462"/>
    </location>
</feature>
<dbReference type="PANTHER" id="PTHR11662">
    <property type="entry name" value="SOLUTE CARRIER FAMILY 17"/>
    <property type="match status" value="1"/>
</dbReference>
<dbReference type="GO" id="GO:0006820">
    <property type="term" value="P:monoatomic anion transport"/>
    <property type="evidence" value="ECO:0007669"/>
    <property type="project" value="TreeGrafter"/>
</dbReference>
<evidence type="ECO:0000256" key="2">
    <source>
        <dbReference type="ARBA" id="ARBA00022448"/>
    </source>
</evidence>
<dbReference type="PANTHER" id="PTHR11662:SF399">
    <property type="entry name" value="FI19708P1-RELATED"/>
    <property type="match status" value="1"/>
</dbReference>
<comment type="subcellular location">
    <subcellularLocation>
        <location evidence="1">Membrane</location>
        <topology evidence="1">Multi-pass membrane protein</topology>
    </subcellularLocation>
</comment>
<dbReference type="Gene3D" id="1.20.1250.20">
    <property type="entry name" value="MFS general substrate transporter like domains"/>
    <property type="match status" value="1"/>
</dbReference>
<feature type="region of interest" description="Disordered" evidence="7">
    <location>
        <begin position="1"/>
        <end position="33"/>
    </location>
</feature>
<keyword evidence="4" id="KW-0769">Symport</keyword>
<keyword evidence="3 8" id="KW-0812">Transmembrane</keyword>
<proteinExistence type="predicted"/>
<dbReference type="Pfam" id="PF07690">
    <property type="entry name" value="MFS_1"/>
    <property type="match status" value="1"/>
</dbReference>
<evidence type="ECO:0000256" key="8">
    <source>
        <dbReference type="SAM" id="Phobius"/>
    </source>
</evidence>
<keyword evidence="6 8" id="KW-0472">Membrane</keyword>
<keyword evidence="5 8" id="KW-1133">Transmembrane helix</keyword>
<sequence length="521" mass="57936">MLPLPKLKRGAEMAEVGKNHPSSPDRDSNLDLPVLSSRAPHDKRILPKREFGVKHPLVRQTGVVIKVPICWLSASDTEELVEKTHNNIIVQVRWWQNIPCRYVFLAESSFTVFLMTYMGSISPISVAAMIKRVTVIGGNDSDLDVCPIESTYNETYNVTSGEFEWNGATQTMVLSGSSIGMLASYLISARLCEVFGVKNLVGYSFLFQGLLDCLQPTFLPQILGTLCAMFTAGKIVATFGWQGPFYLNGILALPYFISWMYLVYDSPSKHPRISEEERNFLESSKDIVDRVIPIAPWIKIILNLPFWAHISVNLSVAWINFTIGTELPLYLTKVLNYSIEQTSVSSALPHIAQLASNVLCALTSQWIRNKGYLSKLICYKVFNVIATFGPAIMMCTVPQLGCNHVSIIAVLSMAMFFNGAYYGGSFMNHLDLSENYAGSTAAFASTLSGIISFCAPLLANIITNENTLTAWNKVFYISAAVTSIPVIIFLFFGSVEEQSWNKIRYKDDPENGITKDIEPKD</sequence>
<dbReference type="GO" id="GO:0016020">
    <property type="term" value="C:membrane"/>
    <property type="evidence" value="ECO:0007669"/>
    <property type="project" value="UniProtKB-SubCell"/>
</dbReference>
<feature type="transmembrane region" description="Helical" evidence="8">
    <location>
        <begin position="474"/>
        <end position="495"/>
    </location>
</feature>
<gene>
    <name evidence="9" type="ORF">TCEB3V08_LOCUS2578</name>
</gene>
<organism evidence="9">
    <name type="scientific">Timema cristinae</name>
    <name type="common">Walking stick</name>
    <dbReference type="NCBI Taxonomy" id="61476"/>
    <lineage>
        <taxon>Eukaryota</taxon>
        <taxon>Metazoa</taxon>
        <taxon>Ecdysozoa</taxon>
        <taxon>Arthropoda</taxon>
        <taxon>Hexapoda</taxon>
        <taxon>Insecta</taxon>
        <taxon>Pterygota</taxon>
        <taxon>Neoptera</taxon>
        <taxon>Polyneoptera</taxon>
        <taxon>Phasmatodea</taxon>
        <taxon>Timematodea</taxon>
        <taxon>Timematoidea</taxon>
        <taxon>Timematidae</taxon>
        <taxon>Timema</taxon>
    </lineage>
</organism>
<feature type="compositionally biased region" description="Basic and acidic residues" evidence="7">
    <location>
        <begin position="9"/>
        <end position="29"/>
    </location>
</feature>
<protein>
    <submittedName>
        <fullName evidence="9">Uncharacterized protein</fullName>
    </submittedName>
</protein>
<dbReference type="InterPro" id="IPR011701">
    <property type="entry name" value="MFS"/>
</dbReference>
<keyword evidence="2" id="KW-0813">Transport</keyword>
<evidence type="ECO:0000256" key="1">
    <source>
        <dbReference type="ARBA" id="ARBA00004141"/>
    </source>
</evidence>